<feature type="transmembrane region" description="Helical" evidence="6">
    <location>
        <begin position="260"/>
        <end position="278"/>
    </location>
</feature>
<feature type="transmembrane region" description="Helical" evidence="6">
    <location>
        <begin position="39"/>
        <end position="55"/>
    </location>
</feature>
<accession>A0A1D8B2L7</accession>
<dbReference type="InterPro" id="IPR000620">
    <property type="entry name" value="EamA_dom"/>
</dbReference>
<reference evidence="8 9" key="1">
    <citation type="submission" date="2016-09" db="EMBL/GenBank/DDBJ databases">
        <title>Complete genome sequence of Actinomyces hongkongensis HKU8.</title>
        <authorList>
            <person name="Gao Y.-X."/>
            <person name="Zhou Y.-Y."/>
            <person name="Xie Y."/>
            <person name="Wang M."/>
            <person name="Wang S.-J."/>
            <person name="Shen S.-G."/>
        </authorList>
    </citation>
    <scope>NUCLEOTIDE SEQUENCE [LARGE SCALE GENOMIC DNA]</scope>
    <source>
        <strain evidence="8 9">HKU8</strain>
    </source>
</reference>
<feature type="transmembrane region" description="Helical" evidence="6">
    <location>
        <begin position="12"/>
        <end position="33"/>
    </location>
</feature>
<keyword evidence="5 6" id="KW-0472">Membrane</keyword>
<evidence type="ECO:0000256" key="5">
    <source>
        <dbReference type="ARBA" id="ARBA00023136"/>
    </source>
</evidence>
<feature type="transmembrane region" description="Helical" evidence="6">
    <location>
        <begin position="142"/>
        <end position="162"/>
    </location>
</feature>
<evidence type="ECO:0000256" key="2">
    <source>
        <dbReference type="ARBA" id="ARBA00007362"/>
    </source>
</evidence>
<dbReference type="EMBL" id="CP017298">
    <property type="protein sequence ID" value="AOS47381.1"/>
    <property type="molecule type" value="Genomic_DNA"/>
</dbReference>
<feature type="transmembrane region" description="Helical" evidence="6">
    <location>
        <begin position="67"/>
        <end position="85"/>
    </location>
</feature>
<dbReference type="SUPFAM" id="SSF103481">
    <property type="entry name" value="Multidrug resistance efflux transporter EmrE"/>
    <property type="match status" value="2"/>
</dbReference>
<evidence type="ECO:0000256" key="6">
    <source>
        <dbReference type="SAM" id="Phobius"/>
    </source>
</evidence>
<evidence type="ECO:0000256" key="4">
    <source>
        <dbReference type="ARBA" id="ARBA00022989"/>
    </source>
</evidence>
<feature type="transmembrane region" description="Helical" evidence="6">
    <location>
        <begin position="204"/>
        <end position="223"/>
    </location>
</feature>
<sequence length="288" mass="29432">MALADRLPPQLFIVGSGLIQYVGAAVAVVAFAAVEPASVAWWRAATGALVLCAWRRPWRDGLSRRDLAASTLFGVVLVAMNSSFYEAIARLPLGTAVSIEFVGPVAVAVLRGRGWAPRVAALLALAGVACIGGLGLDLSQGRVRAGLAWILAAALAWALYIVLGQRVASTRSGVTNLALGCFFGAVLFAPVLGPGALVALTDSGLLAAVVGVGLLSTVVPYSLEALALTRLPAATFALFTALLPASSAVVGALMLRQIPAPAELAGLVLVSVAVWIASGKHHSARRGE</sequence>
<keyword evidence="9" id="KW-1185">Reference proteome</keyword>
<feature type="transmembrane region" description="Helical" evidence="6">
    <location>
        <begin position="235"/>
        <end position="254"/>
    </location>
</feature>
<dbReference type="Proteomes" id="UP000095214">
    <property type="component" value="Chromosome"/>
</dbReference>
<feature type="transmembrane region" description="Helical" evidence="6">
    <location>
        <begin position="174"/>
        <end position="192"/>
    </location>
</feature>
<dbReference type="KEGG" id="phon:BH719_05480"/>
<dbReference type="AlphaFoldDB" id="A0A1D8B2L7"/>
<proteinExistence type="inferred from homology"/>
<keyword evidence="3 6" id="KW-0812">Transmembrane</keyword>
<keyword evidence="4 6" id="KW-1133">Transmembrane helix</keyword>
<protein>
    <recommendedName>
        <fullName evidence="7">EamA domain-containing protein</fullName>
    </recommendedName>
</protein>
<dbReference type="Pfam" id="PF00892">
    <property type="entry name" value="EamA"/>
    <property type="match status" value="1"/>
</dbReference>
<comment type="similarity">
    <text evidence="2">Belongs to the EamA transporter family.</text>
</comment>
<evidence type="ECO:0000259" key="7">
    <source>
        <dbReference type="Pfam" id="PF00892"/>
    </source>
</evidence>
<dbReference type="RefSeq" id="WP_009743780.1">
    <property type="nucleotide sequence ID" value="NZ_CP017298.1"/>
</dbReference>
<dbReference type="PANTHER" id="PTHR32322:SF2">
    <property type="entry name" value="EAMA DOMAIN-CONTAINING PROTEIN"/>
    <property type="match status" value="1"/>
</dbReference>
<evidence type="ECO:0000313" key="8">
    <source>
        <dbReference type="EMBL" id="AOS47381.1"/>
    </source>
</evidence>
<feature type="transmembrane region" description="Helical" evidence="6">
    <location>
        <begin position="91"/>
        <end position="110"/>
    </location>
</feature>
<name>A0A1D8B2L7_9ACTO</name>
<dbReference type="GO" id="GO:0016020">
    <property type="term" value="C:membrane"/>
    <property type="evidence" value="ECO:0007669"/>
    <property type="project" value="UniProtKB-SubCell"/>
</dbReference>
<dbReference type="OrthoDB" id="9815120at2"/>
<dbReference type="InterPro" id="IPR037185">
    <property type="entry name" value="EmrE-like"/>
</dbReference>
<evidence type="ECO:0000313" key="9">
    <source>
        <dbReference type="Proteomes" id="UP000095214"/>
    </source>
</evidence>
<dbReference type="InterPro" id="IPR050638">
    <property type="entry name" value="AA-Vitamin_Transporters"/>
</dbReference>
<organism evidence="8 9">
    <name type="scientific">Pauljensenia hongkongensis</name>
    <dbReference type="NCBI Taxonomy" id="178339"/>
    <lineage>
        <taxon>Bacteria</taxon>
        <taxon>Bacillati</taxon>
        <taxon>Actinomycetota</taxon>
        <taxon>Actinomycetes</taxon>
        <taxon>Actinomycetales</taxon>
        <taxon>Actinomycetaceae</taxon>
        <taxon>Pauljensenia</taxon>
    </lineage>
</organism>
<evidence type="ECO:0000256" key="1">
    <source>
        <dbReference type="ARBA" id="ARBA00004141"/>
    </source>
</evidence>
<dbReference type="PANTHER" id="PTHR32322">
    <property type="entry name" value="INNER MEMBRANE TRANSPORTER"/>
    <property type="match status" value="1"/>
</dbReference>
<feature type="domain" description="EamA" evidence="7">
    <location>
        <begin position="145"/>
        <end position="277"/>
    </location>
</feature>
<feature type="transmembrane region" description="Helical" evidence="6">
    <location>
        <begin position="119"/>
        <end position="136"/>
    </location>
</feature>
<evidence type="ECO:0000256" key="3">
    <source>
        <dbReference type="ARBA" id="ARBA00022692"/>
    </source>
</evidence>
<gene>
    <name evidence="8" type="ORF">BH719_05480</name>
</gene>
<comment type="subcellular location">
    <subcellularLocation>
        <location evidence="1">Membrane</location>
        <topology evidence="1">Multi-pass membrane protein</topology>
    </subcellularLocation>
</comment>